<sequence length="928" mass="96352">MRTLHRFRVPLAVAAALAAVTGIVFVGSDGNYPASGVAMRPGTIWLASSKAGQLTLLDGGAAQIAAHVPVSAKGSDLRATQHGQTGYAVDRGTGTVTRIDGATLAVSKPVAVLPEASSGLSAIASSGSVYVVDETSGLLADADPRTLQGRGRPEPLSSTTDNTVLAADGTLWIGDKSRGEVSWFSTGHLRKRRQAGSTDKSSLTVSGGVPVLVDPVRRTAERLDSTTGETDAEVALDLRLEDTVVAGRSSSTDRLLLSLGTRGLLLVCSFATASCTPVPLGAPGADLGPAVGVGDRAFVPDYTTGKVWVVDLSGARIVKSQDLFPGGVHFELLERDGIVFYNDRDSERAGVVDWDGGIREVSKYDPVRPDSGPPLIAQPGDLPTKPNSADPPRHDPERPPDAKGPEVEQPGGESDPRPPTGIGLPPLVRDPTVSITVRPRDRAVVGEALEFEARVDGVDAIATAQWTFGDGEVARGVAVRHAWSRPATFQVTLAATLVSGRVPPAVSMTVPVDPPRQPPRIVRLAVRAAAPQVGDPVTFSAEVSGAQPTGWAWQVSGPTGTETSATSAQFRHTFRTPGQYTAALVVAAGAEQDRATTEFTVVPDPVCGTTVQVSVTVRTDLECGTPEGLIVAGNDIVLDLGGHTISGERTAQPNTAIKADGPVRNLTIRNGAVVNVALLLDLGDGGEASLNNVSLSAPTGTRLVNGRSTRLTFTDSQVGGTDARCGYCVFTRTSISFNEFHCDGPNSAMIIENGDVPVHATAFGAGCDSTVVKNSRKVFTFYIGGNHLEITHSVVDGATIESHDYQIVNSEFFAAGAGLAAIHLTSGDGVIAHNTIHDGNGCGIYAQVDPGERVDIVIDDNDIIMNGAGSCQDGIRIDAQQPTGVVIRDNRLTNNDGYGVNAMPGTVVDGGGNVSRGNPLGCRGVVCS</sequence>
<dbReference type="Pfam" id="PF00801">
    <property type="entry name" value="PKD"/>
    <property type="match status" value="1"/>
</dbReference>
<dbReference type="OrthoDB" id="3202743at2"/>
<accession>A0A421AV32</accession>
<dbReference type="InterPro" id="IPR015943">
    <property type="entry name" value="WD40/YVTN_repeat-like_dom_sf"/>
</dbReference>
<dbReference type="Proteomes" id="UP000282454">
    <property type="component" value="Unassembled WGS sequence"/>
</dbReference>
<dbReference type="Gene3D" id="2.60.40.10">
    <property type="entry name" value="Immunoglobulins"/>
    <property type="match status" value="2"/>
</dbReference>
<dbReference type="SMART" id="SM00089">
    <property type="entry name" value="PKD"/>
    <property type="match status" value="2"/>
</dbReference>
<dbReference type="InterPro" id="IPR000601">
    <property type="entry name" value="PKD_dom"/>
</dbReference>
<dbReference type="Gene3D" id="2.130.10.10">
    <property type="entry name" value="YVTN repeat-like/Quinoprotein amine dehydrogenase"/>
    <property type="match status" value="1"/>
</dbReference>
<dbReference type="SMART" id="SM00710">
    <property type="entry name" value="PbH1"/>
    <property type="match status" value="4"/>
</dbReference>
<dbReference type="Pfam" id="PF13229">
    <property type="entry name" value="Beta_helix"/>
    <property type="match status" value="1"/>
</dbReference>
<dbReference type="InterPro" id="IPR022409">
    <property type="entry name" value="PKD/Chitinase_dom"/>
</dbReference>
<dbReference type="SUPFAM" id="SSF51126">
    <property type="entry name" value="Pectin lyase-like"/>
    <property type="match status" value="1"/>
</dbReference>
<evidence type="ECO:0000313" key="3">
    <source>
        <dbReference type="EMBL" id="RLK53590.1"/>
    </source>
</evidence>
<proteinExistence type="predicted"/>
<feature type="region of interest" description="Disordered" evidence="1">
    <location>
        <begin position="142"/>
        <end position="161"/>
    </location>
</feature>
<dbReference type="Gene3D" id="2.160.20.10">
    <property type="entry name" value="Single-stranded right-handed beta-helix, Pectin lyase-like"/>
    <property type="match status" value="1"/>
</dbReference>
<dbReference type="EMBL" id="RCDD01000012">
    <property type="protein sequence ID" value="RLK53590.1"/>
    <property type="molecule type" value="Genomic_DNA"/>
</dbReference>
<dbReference type="PROSITE" id="PS50093">
    <property type="entry name" value="PKD"/>
    <property type="match status" value="2"/>
</dbReference>
<protein>
    <submittedName>
        <fullName evidence="3">PKD domain-containing protein</fullName>
    </submittedName>
</protein>
<gene>
    <name evidence="3" type="ORF">CLV68_6663</name>
</gene>
<dbReference type="InterPro" id="IPR039448">
    <property type="entry name" value="Beta_helix"/>
</dbReference>
<feature type="domain" description="PKD" evidence="2">
    <location>
        <begin position="432"/>
        <end position="510"/>
    </location>
</feature>
<dbReference type="Pfam" id="PF18911">
    <property type="entry name" value="PKD_4"/>
    <property type="match status" value="1"/>
</dbReference>
<dbReference type="InterPro" id="IPR012334">
    <property type="entry name" value="Pectin_lyas_fold"/>
</dbReference>
<keyword evidence="4" id="KW-1185">Reference proteome</keyword>
<dbReference type="RefSeq" id="WP_121394949.1">
    <property type="nucleotide sequence ID" value="NZ_RCDD01000012.1"/>
</dbReference>
<dbReference type="SUPFAM" id="SSF49299">
    <property type="entry name" value="PKD domain"/>
    <property type="match status" value="2"/>
</dbReference>
<name>A0A421AV32_9PSEU</name>
<dbReference type="InterPro" id="IPR006626">
    <property type="entry name" value="PbH1"/>
</dbReference>
<evidence type="ECO:0000256" key="1">
    <source>
        <dbReference type="SAM" id="MobiDB-lite"/>
    </source>
</evidence>
<organism evidence="3 4">
    <name type="scientific">Actinokineospora cianjurensis</name>
    <dbReference type="NCBI Taxonomy" id="585224"/>
    <lineage>
        <taxon>Bacteria</taxon>
        <taxon>Bacillati</taxon>
        <taxon>Actinomycetota</taxon>
        <taxon>Actinomycetes</taxon>
        <taxon>Pseudonocardiales</taxon>
        <taxon>Pseudonocardiaceae</taxon>
        <taxon>Actinokineospora</taxon>
    </lineage>
</organism>
<dbReference type="SUPFAM" id="SSF63825">
    <property type="entry name" value="YWTD domain"/>
    <property type="match status" value="1"/>
</dbReference>
<dbReference type="AlphaFoldDB" id="A0A421AV32"/>
<dbReference type="InterPro" id="IPR011050">
    <property type="entry name" value="Pectin_lyase_fold/virulence"/>
</dbReference>
<evidence type="ECO:0000313" key="4">
    <source>
        <dbReference type="Proteomes" id="UP000282454"/>
    </source>
</evidence>
<comment type="caution">
    <text evidence="3">The sequence shown here is derived from an EMBL/GenBank/DDBJ whole genome shotgun (WGS) entry which is preliminary data.</text>
</comment>
<evidence type="ECO:0000259" key="2">
    <source>
        <dbReference type="PROSITE" id="PS50093"/>
    </source>
</evidence>
<feature type="domain" description="PKD" evidence="2">
    <location>
        <begin position="533"/>
        <end position="601"/>
    </location>
</feature>
<dbReference type="CDD" id="cd00146">
    <property type="entry name" value="PKD"/>
    <property type="match status" value="1"/>
</dbReference>
<dbReference type="InterPro" id="IPR035986">
    <property type="entry name" value="PKD_dom_sf"/>
</dbReference>
<feature type="compositionally biased region" description="Basic and acidic residues" evidence="1">
    <location>
        <begin position="391"/>
        <end position="406"/>
    </location>
</feature>
<reference evidence="3 4" key="1">
    <citation type="submission" date="2018-10" db="EMBL/GenBank/DDBJ databases">
        <title>Genomic Encyclopedia of Archaeal and Bacterial Type Strains, Phase II (KMG-II): from individual species to whole genera.</title>
        <authorList>
            <person name="Goeker M."/>
        </authorList>
    </citation>
    <scope>NUCLEOTIDE SEQUENCE [LARGE SCALE GENOMIC DNA]</scope>
    <source>
        <strain evidence="3 4">DSM 45657</strain>
    </source>
</reference>
<feature type="region of interest" description="Disordered" evidence="1">
    <location>
        <begin position="361"/>
        <end position="431"/>
    </location>
</feature>
<dbReference type="GO" id="GO:0005975">
    <property type="term" value="P:carbohydrate metabolic process"/>
    <property type="evidence" value="ECO:0007669"/>
    <property type="project" value="UniProtKB-ARBA"/>
</dbReference>
<dbReference type="InterPro" id="IPR013783">
    <property type="entry name" value="Ig-like_fold"/>
</dbReference>